<name>M3D9D4_SPHMS</name>
<dbReference type="eggNOG" id="ENOG502ST4U">
    <property type="taxonomic scope" value="Eukaryota"/>
</dbReference>
<dbReference type="GeneID" id="27899623"/>
<organism evidence="2 3">
    <name type="scientific">Sphaerulina musiva (strain SO2202)</name>
    <name type="common">Poplar stem canker fungus</name>
    <name type="synonym">Septoria musiva</name>
    <dbReference type="NCBI Taxonomy" id="692275"/>
    <lineage>
        <taxon>Eukaryota</taxon>
        <taxon>Fungi</taxon>
        <taxon>Dikarya</taxon>
        <taxon>Ascomycota</taxon>
        <taxon>Pezizomycotina</taxon>
        <taxon>Dothideomycetes</taxon>
        <taxon>Dothideomycetidae</taxon>
        <taxon>Mycosphaerellales</taxon>
        <taxon>Mycosphaerellaceae</taxon>
        <taxon>Sphaerulina</taxon>
    </lineage>
</organism>
<dbReference type="EMBL" id="KB456262">
    <property type="protein sequence ID" value="EMF14740.1"/>
    <property type="molecule type" value="Genomic_DNA"/>
</dbReference>
<dbReference type="AlphaFoldDB" id="M3D9D4"/>
<dbReference type="STRING" id="692275.M3D9D4"/>
<dbReference type="Proteomes" id="UP000016931">
    <property type="component" value="Unassembled WGS sequence"/>
</dbReference>
<accession>M3D9D4</accession>
<gene>
    <name evidence="2" type="ORF">SEPMUDRAFT_132342</name>
</gene>
<sequence length="367" mass="39338">MNTSNMAPQSQSPHRFLPGRRRASPSKQDRTKPTVPGSLRGDGFISESAVVPALTAGRTVVTKPATLSSRGDGFIQSTPKSKSSSDQFAQTPRFNFGYAATSSRAPQGTPNTKPSLVRIESVQDTSLTDSHDHDDGMLDSGRKALPTTESCTQPCGWAQELPHSPKRRRVDDLSASFEAAFDSPVRPSMFKQPTTPASTLRNGPHQFSRASSIAGSAANESSAARRPAFLKSPAASAENLEPLPEAFSPHRRGEKFVPGGMAATLQQWVVETGQSAVHSRRGQGYLQGEAYLYRVMVDSVSGHGPVLVQGRHQDGARLQLLLISDGKARASHAHAQPGNVIGVRAPSWEVHLAGCSWIVAVDWTMLS</sequence>
<feature type="compositionally biased region" description="Polar residues" evidence="1">
    <location>
        <begin position="1"/>
        <end position="13"/>
    </location>
</feature>
<feature type="region of interest" description="Disordered" evidence="1">
    <location>
        <begin position="67"/>
        <end position="88"/>
    </location>
</feature>
<dbReference type="HOGENOM" id="CLU_052200_0_0_1"/>
<feature type="region of interest" description="Disordered" evidence="1">
    <location>
        <begin position="1"/>
        <end position="44"/>
    </location>
</feature>
<dbReference type="OrthoDB" id="5389296at2759"/>
<feature type="region of interest" description="Disordered" evidence="1">
    <location>
        <begin position="232"/>
        <end position="253"/>
    </location>
</feature>
<dbReference type="RefSeq" id="XP_016762861.1">
    <property type="nucleotide sequence ID" value="XM_016902486.1"/>
</dbReference>
<evidence type="ECO:0000313" key="2">
    <source>
        <dbReference type="EMBL" id="EMF14740.1"/>
    </source>
</evidence>
<reference evidence="2 3" key="1">
    <citation type="journal article" date="2012" name="PLoS Pathog.">
        <title>Diverse lifestyles and strategies of plant pathogenesis encoded in the genomes of eighteen Dothideomycetes fungi.</title>
        <authorList>
            <person name="Ohm R.A."/>
            <person name="Feau N."/>
            <person name="Henrissat B."/>
            <person name="Schoch C.L."/>
            <person name="Horwitz B.A."/>
            <person name="Barry K.W."/>
            <person name="Condon B.J."/>
            <person name="Copeland A.C."/>
            <person name="Dhillon B."/>
            <person name="Glaser F."/>
            <person name="Hesse C.N."/>
            <person name="Kosti I."/>
            <person name="LaButti K."/>
            <person name="Lindquist E.A."/>
            <person name="Lucas S."/>
            <person name="Salamov A.A."/>
            <person name="Bradshaw R.E."/>
            <person name="Ciuffetti L."/>
            <person name="Hamelin R.C."/>
            <person name="Kema G.H.J."/>
            <person name="Lawrence C."/>
            <person name="Scott J.A."/>
            <person name="Spatafora J.W."/>
            <person name="Turgeon B.G."/>
            <person name="de Wit P.J.G.M."/>
            <person name="Zhong S."/>
            <person name="Goodwin S.B."/>
            <person name="Grigoriev I.V."/>
        </authorList>
    </citation>
    <scope>NUCLEOTIDE SEQUENCE [LARGE SCALE GENOMIC DNA]</scope>
    <source>
        <strain evidence="2 3">SO2202</strain>
    </source>
</reference>
<keyword evidence="3" id="KW-1185">Reference proteome</keyword>
<evidence type="ECO:0000256" key="1">
    <source>
        <dbReference type="SAM" id="MobiDB-lite"/>
    </source>
</evidence>
<evidence type="ECO:0000313" key="3">
    <source>
        <dbReference type="Proteomes" id="UP000016931"/>
    </source>
</evidence>
<protein>
    <submittedName>
        <fullName evidence="2">Uncharacterized protein</fullName>
    </submittedName>
</protein>
<proteinExistence type="predicted"/>